<evidence type="ECO:0000313" key="3">
    <source>
        <dbReference type="Proteomes" id="UP000199584"/>
    </source>
</evidence>
<dbReference type="NCBIfam" id="TIGR00738">
    <property type="entry name" value="rrf2_super"/>
    <property type="match status" value="1"/>
</dbReference>
<dbReference type="Pfam" id="PF02082">
    <property type="entry name" value="Rrf2"/>
    <property type="match status" value="1"/>
</dbReference>
<name>A0A1I6DC19_9FIRM</name>
<keyword evidence="3" id="KW-1185">Reference proteome</keyword>
<dbReference type="GO" id="GO:0003700">
    <property type="term" value="F:DNA-binding transcription factor activity"/>
    <property type="evidence" value="ECO:0007669"/>
    <property type="project" value="TreeGrafter"/>
</dbReference>
<dbReference type="InterPro" id="IPR000944">
    <property type="entry name" value="Tscrpt_reg_Rrf2"/>
</dbReference>
<gene>
    <name evidence="2" type="ORF">SAMN05660706_108116</name>
</gene>
<dbReference type="InterPro" id="IPR030489">
    <property type="entry name" value="TR_Rrf2-type_CS"/>
</dbReference>
<reference evidence="3" key="1">
    <citation type="submission" date="2016-10" db="EMBL/GenBank/DDBJ databases">
        <authorList>
            <person name="Varghese N."/>
            <person name="Submissions S."/>
        </authorList>
    </citation>
    <scope>NUCLEOTIDE SEQUENCE [LARGE SCALE GENOMIC DNA]</scope>
    <source>
        <strain evidence="3">DSM 3669</strain>
    </source>
</reference>
<dbReference type="Gene3D" id="1.10.10.10">
    <property type="entry name" value="Winged helix-like DNA-binding domain superfamily/Winged helix DNA-binding domain"/>
    <property type="match status" value="1"/>
</dbReference>
<dbReference type="EMBL" id="FOYM01000008">
    <property type="protein sequence ID" value="SFR03006.1"/>
    <property type="molecule type" value="Genomic_DNA"/>
</dbReference>
<dbReference type="Proteomes" id="UP000199584">
    <property type="component" value="Unassembled WGS sequence"/>
</dbReference>
<accession>A0A1I6DC19</accession>
<organism evidence="2 3">
    <name type="scientific">Desulfoscipio geothermicus DSM 3669</name>
    <dbReference type="NCBI Taxonomy" id="1121426"/>
    <lineage>
        <taxon>Bacteria</taxon>
        <taxon>Bacillati</taxon>
        <taxon>Bacillota</taxon>
        <taxon>Clostridia</taxon>
        <taxon>Eubacteriales</taxon>
        <taxon>Desulfallaceae</taxon>
        <taxon>Desulfoscipio</taxon>
    </lineage>
</organism>
<dbReference type="PROSITE" id="PS51197">
    <property type="entry name" value="HTH_RRF2_2"/>
    <property type="match status" value="1"/>
</dbReference>
<dbReference type="SUPFAM" id="SSF46785">
    <property type="entry name" value="Winged helix' DNA-binding domain"/>
    <property type="match status" value="1"/>
</dbReference>
<dbReference type="PANTHER" id="PTHR33221">
    <property type="entry name" value="WINGED HELIX-TURN-HELIX TRANSCRIPTIONAL REGULATOR, RRF2 FAMILY"/>
    <property type="match status" value="1"/>
</dbReference>
<protein>
    <submittedName>
        <fullName evidence="2">Transcriptional regulator, BadM/Rrf2 family</fullName>
    </submittedName>
</protein>
<dbReference type="InterPro" id="IPR036388">
    <property type="entry name" value="WH-like_DNA-bd_sf"/>
</dbReference>
<dbReference type="GO" id="GO:0003677">
    <property type="term" value="F:DNA binding"/>
    <property type="evidence" value="ECO:0007669"/>
    <property type="project" value="UniProtKB-KW"/>
</dbReference>
<dbReference type="FunFam" id="1.10.10.10:FF:000164">
    <property type="entry name" value="Transcriptional regulator, Rrf2 family"/>
    <property type="match status" value="1"/>
</dbReference>
<evidence type="ECO:0000313" key="2">
    <source>
        <dbReference type="EMBL" id="SFR03006.1"/>
    </source>
</evidence>
<evidence type="ECO:0000256" key="1">
    <source>
        <dbReference type="ARBA" id="ARBA00023125"/>
    </source>
</evidence>
<proteinExistence type="predicted"/>
<dbReference type="PROSITE" id="PS01332">
    <property type="entry name" value="HTH_RRF2_1"/>
    <property type="match status" value="1"/>
</dbReference>
<dbReference type="InterPro" id="IPR036390">
    <property type="entry name" value="WH_DNA-bd_sf"/>
</dbReference>
<keyword evidence="1" id="KW-0238">DNA-binding</keyword>
<dbReference type="OrthoDB" id="9808360at2"/>
<dbReference type="AlphaFoldDB" id="A0A1I6DC19"/>
<dbReference type="GO" id="GO:0005829">
    <property type="term" value="C:cytosol"/>
    <property type="evidence" value="ECO:0007669"/>
    <property type="project" value="TreeGrafter"/>
</dbReference>
<dbReference type="RefSeq" id="WP_092482680.1">
    <property type="nucleotide sequence ID" value="NZ_FOYM01000008.1"/>
</dbReference>
<dbReference type="PANTHER" id="PTHR33221:SF5">
    <property type="entry name" value="HTH-TYPE TRANSCRIPTIONAL REGULATOR ISCR"/>
    <property type="match status" value="1"/>
</dbReference>
<dbReference type="STRING" id="39060.SAMN05660706_108116"/>
<sequence>MRLSTRGHYGLKAMFDLAQHYGSEPIPLKTVAERQNISDNYLEQLIAILRKAGLVKSVRGAQGGYILARDPSSITVGDIIRAMEGPIAPVDCVSEVEPAECDNADFCITRTVWARVRDRLAEVMDSISLADMLRDAESLSMSKTLLNK</sequence>